<keyword evidence="1" id="KW-1133">Transmembrane helix</keyword>
<reference evidence="2 3" key="1">
    <citation type="journal article" date="2014" name="Curr. Biol.">
        <title>The genome of the clonal raider ant Cerapachys biroi.</title>
        <authorList>
            <person name="Oxley P.R."/>
            <person name="Ji L."/>
            <person name="Fetter-Pruneda I."/>
            <person name="McKenzie S.K."/>
            <person name="Li C."/>
            <person name="Hu H."/>
            <person name="Zhang G."/>
            <person name="Kronauer D.J."/>
        </authorList>
    </citation>
    <scope>NUCLEOTIDE SEQUENCE [LARGE SCALE GENOMIC DNA]</scope>
</reference>
<accession>A0A026WHE7</accession>
<dbReference type="EMBL" id="KK107231">
    <property type="protein sequence ID" value="EZA55086.1"/>
    <property type="molecule type" value="Genomic_DNA"/>
</dbReference>
<name>A0A026WHE7_OOCBI</name>
<proteinExistence type="predicted"/>
<keyword evidence="1" id="KW-0472">Membrane</keyword>
<evidence type="ECO:0000313" key="2">
    <source>
        <dbReference type="EMBL" id="EZA55086.1"/>
    </source>
</evidence>
<feature type="transmembrane region" description="Helical" evidence="1">
    <location>
        <begin position="39"/>
        <end position="57"/>
    </location>
</feature>
<keyword evidence="3" id="KW-1185">Reference proteome</keyword>
<dbReference type="AlphaFoldDB" id="A0A026WHE7"/>
<evidence type="ECO:0000256" key="1">
    <source>
        <dbReference type="SAM" id="Phobius"/>
    </source>
</evidence>
<keyword evidence="1" id="KW-0812">Transmembrane</keyword>
<organism evidence="2 3">
    <name type="scientific">Ooceraea biroi</name>
    <name type="common">Clonal raider ant</name>
    <name type="synonym">Cerapachys biroi</name>
    <dbReference type="NCBI Taxonomy" id="2015173"/>
    <lineage>
        <taxon>Eukaryota</taxon>
        <taxon>Metazoa</taxon>
        <taxon>Ecdysozoa</taxon>
        <taxon>Arthropoda</taxon>
        <taxon>Hexapoda</taxon>
        <taxon>Insecta</taxon>
        <taxon>Pterygota</taxon>
        <taxon>Neoptera</taxon>
        <taxon>Endopterygota</taxon>
        <taxon>Hymenoptera</taxon>
        <taxon>Apocrita</taxon>
        <taxon>Aculeata</taxon>
        <taxon>Formicoidea</taxon>
        <taxon>Formicidae</taxon>
        <taxon>Dorylinae</taxon>
        <taxon>Ooceraea</taxon>
    </lineage>
</organism>
<evidence type="ECO:0000313" key="3">
    <source>
        <dbReference type="Proteomes" id="UP000053097"/>
    </source>
</evidence>
<gene>
    <name evidence="2" type="ORF">X777_04553</name>
</gene>
<protein>
    <submittedName>
        <fullName evidence="2">Uncharacterized protein</fullName>
    </submittedName>
</protein>
<dbReference type="Proteomes" id="UP000053097">
    <property type="component" value="Unassembled WGS sequence"/>
</dbReference>
<sequence length="65" mass="7330">MQDTTCGRIKCGRYLLGGCVFSSERKGTSKKPKVNERTIIFTYLFVSLLCFTAYSAFDTPVQHIT</sequence>